<dbReference type="AlphaFoldDB" id="A0A2P2PNM8"/>
<evidence type="ECO:0000313" key="1">
    <source>
        <dbReference type="EMBL" id="MBX56356.1"/>
    </source>
</evidence>
<accession>A0A2P2PNM8</accession>
<dbReference type="EMBL" id="GGEC01075872">
    <property type="protein sequence ID" value="MBX56356.1"/>
    <property type="molecule type" value="Transcribed_RNA"/>
</dbReference>
<name>A0A2P2PNM8_RHIMU</name>
<reference evidence="1" key="1">
    <citation type="submission" date="2018-02" db="EMBL/GenBank/DDBJ databases">
        <title>Rhizophora mucronata_Transcriptome.</title>
        <authorList>
            <person name="Meera S.P."/>
            <person name="Sreeshan A."/>
            <person name="Augustine A."/>
        </authorList>
    </citation>
    <scope>NUCLEOTIDE SEQUENCE</scope>
    <source>
        <tissue evidence="1">Leaf</tissue>
    </source>
</reference>
<protein>
    <submittedName>
        <fullName evidence="1">Uncharacterized protein</fullName>
    </submittedName>
</protein>
<sequence length="39" mass="4425">MFNSLSRRKYRSGNKGMCTYCTGIVLYAPVIKQGILNLQ</sequence>
<proteinExistence type="predicted"/>
<organism evidence="1">
    <name type="scientific">Rhizophora mucronata</name>
    <name type="common">Asiatic mangrove</name>
    <dbReference type="NCBI Taxonomy" id="61149"/>
    <lineage>
        <taxon>Eukaryota</taxon>
        <taxon>Viridiplantae</taxon>
        <taxon>Streptophyta</taxon>
        <taxon>Embryophyta</taxon>
        <taxon>Tracheophyta</taxon>
        <taxon>Spermatophyta</taxon>
        <taxon>Magnoliopsida</taxon>
        <taxon>eudicotyledons</taxon>
        <taxon>Gunneridae</taxon>
        <taxon>Pentapetalae</taxon>
        <taxon>rosids</taxon>
        <taxon>fabids</taxon>
        <taxon>Malpighiales</taxon>
        <taxon>Rhizophoraceae</taxon>
        <taxon>Rhizophora</taxon>
    </lineage>
</organism>